<evidence type="ECO:0000256" key="1">
    <source>
        <dbReference type="ARBA" id="ARBA00001962"/>
    </source>
</evidence>
<dbReference type="PROSITE" id="PS51296">
    <property type="entry name" value="RIESKE"/>
    <property type="match status" value="1"/>
</dbReference>
<comment type="caution">
    <text evidence="8">The sequence shown here is derived from an EMBL/GenBank/DDBJ whole genome shotgun (WGS) entry which is preliminary data.</text>
</comment>
<keyword evidence="9" id="KW-1185">Reference proteome</keyword>
<evidence type="ECO:0000256" key="4">
    <source>
        <dbReference type="ARBA" id="ARBA00023002"/>
    </source>
</evidence>
<dbReference type="Proteomes" id="UP001596116">
    <property type="component" value="Unassembled WGS sequence"/>
</dbReference>
<dbReference type="CDD" id="cd00680">
    <property type="entry name" value="RHO_alpha_C"/>
    <property type="match status" value="1"/>
</dbReference>
<evidence type="ECO:0000256" key="6">
    <source>
        <dbReference type="ARBA" id="ARBA00023014"/>
    </source>
</evidence>
<name>A0ABW1KYA4_9PROT</name>
<dbReference type="SUPFAM" id="SSF55961">
    <property type="entry name" value="Bet v1-like"/>
    <property type="match status" value="1"/>
</dbReference>
<proteinExistence type="predicted"/>
<protein>
    <submittedName>
        <fullName evidence="8">Aromatic ring-hydroxylating dioxygenase subunit alpha</fullName>
        <ecNumber evidence="8">1.14.13.-</ecNumber>
    </submittedName>
</protein>
<dbReference type="PRINTS" id="PR00090">
    <property type="entry name" value="RNGDIOXGNASE"/>
</dbReference>
<dbReference type="InterPro" id="IPR017941">
    <property type="entry name" value="Rieske_2Fe-2S"/>
</dbReference>
<keyword evidence="3" id="KW-0479">Metal-binding</keyword>
<evidence type="ECO:0000313" key="9">
    <source>
        <dbReference type="Proteomes" id="UP001596116"/>
    </source>
</evidence>
<dbReference type="InterPro" id="IPR015879">
    <property type="entry name" value="Ring_hydroxy_dOase_asu_C_dom"/>
</dbReference>
<evidence type="ECO:0000256" key="3">
    <source>
        <dbReference type="ARBA" id="ARBA00022723"/>
    </source>
</evidence>
<evidence type="ECO:0000256" key="5">
    <source>
        <dbReference type="ARBA" id="ARBA00023004"/>
    </source>
</evidence>
<dbReference type="EC" id="1.14.13.-" evidence="8"/>
<dbReference type="InterPro" id="IPR001663">
    <property type="entry name" value="Rng_hydr_dOase-A"/>
</dbReference>
<keyword evidence="2" id="KW-0001">2Fe-2S</keyword>
<comment type="cofactor">
    <cofactor evidence="1">
        <name>Fe cation</name>
        <dbReference type="ChEBI" id="CHEBI:24875"/>
    </cofactor>
</comment>
<dbReference type="EMBL" id="JBHPON010000002">
    <property type="protein sequence ID" value="MFC6036360.1"/>
    <property type="molecule type" value="Genomic_DNA"/>
</dbReference>
<keyword evidence="6" id="KW-0411">Iron-sulfur</keyword>
<dbReference type="Pfam" id="PF00355">
    <property type="entry name" value="Rieske"/>
    <property type="match status" value="1"/>
</dbReference>
<dbReference type="Gene3D" id="2.102.10.10">
    <property type="entry name" value="Rieske [2Fe-2S] iron-sulphur domain"/>
    <property type="match status" value="1"/>
</dbReference>
<reference evidence="8 9" key="1">
    <citation type="submission" date="2024-09" db="EMBL/GenBank/DDBJ databases">
        <authorList>
            <person name="Zhang Z.-H."/>
        </authorList>
    </citation>
    <scope>NUCLEOTIDE SEQUENCE [LARGE SCALE GENOMIC DNA]</scope>
    <source>
        <strain evidence="8 9">HHTR114</strain>
    </source>
</reference>
<keyword evidence="4 8" id="KW-0560">Oxidoreductase</keyword>
<evidence type="ECO:0000259" key="7">
    <source>
        <dbReference type="PROSITE" id="PS51296"/>
    </source>
</evidence>
<feature type="domain" description="Rieske" evidence="7">
    <location>
        <begin position="45"/>
        <end position="154"/>
    </location>
</feature>
<dbReference type="PANTHER" id="PTHR43756">
    <property type="entry name" value="CHOLINE MONOOXYGENASE, CHLOROPLASTIC"/>
    <property type="match status" value="1"/>
</dbReference>
<organism evidence="8 9">
    <name type="scientific">Hyphococcus aureus</name>
    <dbReference type="NCBI Taxonomy" id="2666033"/>
    <lineage>
        <taxon>Bacteria</taxon>
        <taxon>Pseudomonadati</taxon>
        <taxon>Pseudomonadota</taxon>
        <taxon>Alphaproteobacteria</taxon>
        <taxon>Parvularculales</taxon>
        <taxon>Parvularculaceae</taxon>
        <taxon>Hyphococcus</taxon>
    </lineage>
</organism>
<sequence>MSQTAKHHSKPVLVADQDSQSLPAWTYYDQDFFELEREKVFLPAWHLVGHENDLLNIGDYLTFKMYNEIAFVVRGKDGELRGFHNVCRHRAARMVDGDHGNCGRSLVCPYHAWTYQLDGTLTGVPYLDQYENFDKAEHGLTPVEVDSFAGFVFLRFVSGGPSLKDYTAPVAEEFEIYKTKDMKPLRHVGGRLREVNWKNATDNYVDALHIRVAHDGLHGLLGDSYRLTIDRDVHKIFSEVKTGEMASLSNNAYRKILPHVDHLPEERQHMWTYYKLWPNLMFDFYADQIDFMQFIPLTPTTCILRESAYALDDDRREMKLARYLNCRINRNVNREDKGLIERVQEGMGSMTFEQGPLGNSEICLRHFAKQMREAIPVAKSREKPAADKIQEAFDA</sequence>
<evidence type="ECO:0000313" key="8">
    <source>
        <dbReference type="EMBL" id="MFC6036360.1"/>
    </source>
</evidence>
<dbReference type="GO" id="GO:0051213">
    <property type="term" value="F:dioxygenase activity"/>
    <property type="evidence" value="ECO:0007669"/>
    <property type="project" value="UniProtKB-KW"/>
</dbReference>
<dbReference type="PANTHER" id="PTHR43756:SF5">
    <property type="entry name" value="CHOLINE MONOOXYGENASE, CHLOROPLASTIC"/>
    <property type="match status" value="1"/>
</dbReference>
<accession>A0ABW1KYA4</accession>
<dbReference type="InterPro" id="IPR036922">
    <property type="entry name" value="Rieske_2Fe-2S_sf"/>
</dbReference>
<gene>
    <name evidence="8" type="ORF">ACFMB1_12465</name>
</gene>
<dbReference type="Gene3D" id="3.90.380.10">
    <property type="entry name" value="Naphthalene 1,2-dioxygenase Alpha Subunit, Chain A, domain 1"/>
    <property type="match status" value="1"/>
</dbReference>
<dbReference type="SUPFAM" id="SSF50022">
    <property type="entry name" value="ISP domain"/>
    <property type="match status" value="1"/>
</dbReference>
<dbReference type="RefSeq" id="WP_379882412.1">
    <property type="nucleotide sequence ID" value="NZ_JBHPON010000002.1"/>
</dbReference>
<keyword evidence="5" id="KW-0408">Iron</keyword>
<keyword evidence="8" id="KW-0223">Dioxygenase</keyword>
<dbReference type="Pfam" id="PF00848">
    <property type="entry name" value="Ring_hydroxyl_A"/>
    <property type="match status" value="1"/>
</dbReference>
<evidence type="ECO:0000256" key="2">
    <source>
        <dbReference type="ARBA" id="ARBA00022714"/>
    </source>
</evidence>
<dbReference type="CDD" id="cd03469">
    <property type="entry name" value="Rieske_RO_Alpha_N"/>
    <property type="match status" value="1"/>
</dbReference>